<sequence length="58" mass="6637">MYLNKIRNNLTDNSWRAIFDVLYQLQETHAHKAQVEAGMALEEHEPLLPDDPPTPPPA</sequence>
<evidence type="ECO:0000313" key="2">
    <source>
        <dbReference type="Proteomes" id="UP000886501"/>
    </source>
</evidence>
<evidence type="ECO:0000313" key="1">
    <source>
        <dbReference type="EMBL" id="KAF9644188.1"/>
    </source>
</evidence>
<accession>A0ACB6Z3P5</accession>
<dbReference type="Proteomes" id="UP000886501">
    <property type="component" value="Unassembled WGS sequence"/>
</dbReference>
<gene>
    <name evidence="1" type="ORF">BDM02DRAFT_3122280</name>
</gene>
<keyword evidence="2" id="KW-1185">Reference proteome</keyword>
<proteinExistence type="predicted"/>
<protein>
    <submittedName>
        <fullName evidence="1">Uncharacterized protein</fullName>
    </submittedName>
</protein>
<comment type="caution">
    <text evidence="1">The sequence shown here is derived from an EMBL/GenBank/DDBJ whole genome shotgun (WGS) entry which is preliminary data.</text>
</comment>
<name>A0ACB6Z3P5_THEGA</name>
<dbReference type="EMBL" id="MU118154">
    <property type="protein sequence ID" value="KAF9644188.1"/>
    <property type="molecule type" value="Genomic_DNA"/>
</dbReference>
<reference evidence="1" key="1">
    <citation type="submission" date="2019-10" db="EMBL/GenBank/DDBJ databases">
        <authorList>
            <consortium name="DOE Joint Genome Institute"/>
            <person name="Kuo A."/>
            <person name="Miyauchi S."/>
            <person name="Kiss E."/>
            <person name="Drula E."/>
            <person name="Kohler A."/>
            <person name="Sanchez-Garcia M."/>
            <person name="Andreopoulos B."/>
            <person name="Barry K.W."/>
            <person name="Bonito G."/>
            <person name="Buee M."/>
            <person name="Carver A."/>
            <person name="Chen C."/>
            <person name="Cichocki N."/>
            <person name="Clum A."/>
            <person name="Culley D."/>
            <person name="Crous P.W."/>
            <person name="Fauchery L."/>
            <person name="Girlanda M."/>
            <person name="Hayes R."/>
            <person name="Keri Z."/>
            <person name="Labutti K."/>
            <person name="Lipzen A."/>
            <person name="Lombard V."/>
            <person name="Magnuson J."/>
            <person name="Maillard F."/>
            <person name="Morin E."/>
            <person name="Murat C."/>
            <person name="Nolan M."/>
            <person name="Ohm R."/>
            <person name="Pangilinan J."/>
            <person name="Pereira M."/>
            <person name="Perotto S."/>
            <person name="Peter M."/>
            <person name="Riley R."/>
            <person name="Sitrit Y."/>
            <person name="Stielow B."/>
            <person name="Szollosi G."/>
            <person name="Zifcakova L."/>
            <person name="Stursova M."/>
            <person name="Spatafora J.W."/>
            <person name="Tedersoo L."/>
            <person name="Vaario L.-M."/>
            <person name="Yamada A."/>
            <person name="Yan M."/>
            <person name="Wang P."/>
            <person name="Xu J."/>
            <person name="Bruns T."/>
            <person name="Baldrian P."/>
            <person name="Vilgalys R."/>
            <person name="Henrissat B."/>
            <person name="Grigoriev I.V."/>
            <person name="Hibbett D."/>
            <person name="Nagy L.G."/>
            <person name="Martin F.M."/>
        </authorList>
    </citation>
    <scope>NUCLEOTIDE SEQUENCE</scope>
    <source>
        <strain evidence="1">P2</strain>
    </source>
</reference>
<reference evidence="1" key="2">
    <citation type="journal article" date="2020" name="Nat. Commun.">
        <title>Large-scale genome sequencing of mycorrhizal fungi provides insights into the early evolution of symbiotic traits.</title>
        <authorList>
            <person name="Miyauchi S."/>
            <person name="Kiss E."/>
            <person name="Kuo A."/>
            <person name="Drula E."/>
            <person name="Kohler A."/>
            <person name="Sanchez-Garcia M."/>
            <person name="Morin E."/>
            <person name="Andreopoulos B."/>
            <person name="Barry K.W."/>
            <person name="Bonito G."/>
            <person name="Buee M."/>
            <person name="Carver A."/>
            <person name="Chen C."/>
            <person name="Cichocki N."/>
            <person name="Clum A."/>
            <person name="Culley D."/>
            <person name="Crous P.W."/>
            <person name="Fauchery L."/>
            <person name="Girlanda M."/>
            <person name="Hayes R.D."/>
            <person name="Keri Z."/>
            <person name="LaButti K."/>
            <person name="Lipzen A."/>
            <person name="Lombard V."/>
            <person name="Magnuson J."/>
            <person name="Maillard F."/>
            <person name="Murat C."/>
            <person name="Nolan M."/>
            <person name="Ohm R.A."/>
            <person name="Pangilinan J."/>
            <person name="Pereira M.F."/>
            <person name="Perotto S."/>
            <person name="Peter M."/>
            <person name="Pfister S."/>
            <person name="Riley R."/>
            <person name="Sitrit Y."/>
            <person name="Stielow J.B."/>
            <person name="Szollosi G."/>
            <person name="Zifcakova L."/>
            <person name="Stursova M."/>
            <person name="Spatafora J.W."/>
            <person name="Tedersoo L."/>
            <person name="Vaario L.M."/>
            <person name="Yamada A."/>
            <person name="Yan M."/>
            <person name="Wang P."/>
            <person name="Xu J."/>
            <person name="Bruns T."/>
            <person name="Baldrian P."/>
            <person name="Vilgalys R."/>
            <person name="Dunand C."/>
            <person name="Henrissat B."/>
            <person name="Grigoriev I.V."/>
            <person name="Hibbett D."/>
            <person name="Nagy L.G."/>
            <person name="Martin F.M."/>
        </authorList>
    </citation>
    <scope>NUCLEOTIDE SEQUENCE</scope>
    <source>
        <strain evidence="1">P2</strain>
    </source>
</reference>
<organism evidence="1 2">
    <name type="scientific">Thelephora ganbajun</name>
    <name type="common">Ganba fungus</name>
    <dbReference type="NCBI Taxonomy" id="370292"/>
    <lineage>
        <taxon>Eukaryota</taxon>
        <taxon>Fungi</taxon>
        <taxon>Dikarya</taxon>
        <taxon>Basidiomycota</taxon>
        <taxon>Agaricomycotina</taxon>
        <taxon>Agaricomycetes</taxon>
        <taxon>Thelephorales</taxon>
        <taxon>Thelephoraceae</taxon>
        <taxon>Thelephora</taxon>
    </lineage>
</organism>